<evidence type="ECO:0000313" key="4">
    <source>
        <dbReference type="Proteomes" id="UP000027361"/>
    </source>
</evidence>
<feature type="region of interest" description="Disordered" evidence="1">
    <location>
        <begin position="48"/>
        <end position="77"/>
    </location>
</feature>
<dbReference type="RefSeq" id="XP_013245525.1">
    <property type="nucleotide sequence ID" value="XM_013390071.1"/>
</dbReference>
<feature type="domain" description="SPX" evidence="2">
    <location>
        <begin position="1"/>
        <end position="134"/>
    </location>
</feature>
<reference evidence="3 4" key="1">
    <citation type="submission" date="2014-05" db="EMBL/GenBank/DDBJ databases">
        <title>Draft genome sequence of a rare smut relative, Tilletiaria anomala UBC 951.</title>
        <authorList>
            <consortium name="DOE Joint Genome Institute"/>
            <person name="Toome M."/>
            <person name="Kuo A."/>
            <person name="Henrissat B."/>
            <person name="Lipzen A."/>
            <person name="Tritt A."/>
            <person name="Yoshinaga Y."/>
            <person name="Zane M."/>
            <person name="Barry K."/>
            <person name="Grigoriev I.V."/>
            <person name="Spatafora J.W."/>
            <person name="Aimea M.C."/>
        </authorList>
    </citation>
    <scope>NUCLEOTIDE SEQUENCE [LARGE SCALE GENOMIC DNA]</scope>
    <source>
        <strain evidence="3 4">UBC 951</strain>
    </source>
</reference>
<dbReference type="GeneID" id="25265851"/>
<comment type="caution">
    <text evidence="3">The sequence shown here is derived from an EMBL/GenBank/DDBJ whole genome shotgun (WGS) entry which is preliminary data.</text>
</comment>
<dbReference type="HOGENOM" id="CLU_1887026_0_0_1"/>
<evidence type="ECO:0000256" key="1">
    <source>
        <dbReference type="SAM" id="MobiDB-lite"/>
    </source>
</evidence>
<proteinExistence type="predicted"/>
<sequence length="134" mass="14774">MKFGKQILSQQISGWGSYYLDYKFLKKIINSLEKGRITDAALLATGMRPGPKVASEQGGRLESDGQQGEAPSEVDREAAEAVATQILIGGHHGGDGSDELKLHKAAFFFKLERELEKASFQFMFSKKRQPSNVP</sequence>
<dbReference type="OrthoDB" id="1577640at2759"/>
<keyword evidence="4" id="KW-1185">Reference proteome</keyword>
<dbReference type="EMBL" id="JMSN01000007">
    <property type="protein sequence ID" value="KDN52686.1"/>
    <property type="molecule type" value="Genomic_DNA"/>
</dbReference>
<gene>
    <name evidence="3" type="ORF">K437DRAFT_266354</name>
</gene>
<organism evidence="3 4">
    <name type="scientific">Tilletiaria anomala (strain ATCC 24038 / CBS 436.72 / UBC 951)</name>
    <dbReference type="NCBI Taxonomy" id="1037660"/>
    <lineage>
        <taxon>Eukaryota</taxon>
        <taxon>Fungi</taxon>
        <taxon>Dikarya</taxon>
        <taxon>Basidiomycota</taxon>
        <taxon>Ustilaginomycotina</taxon>
        <taxon>Exobasidiomycetes</taxon>
        <taxon>Georgefischeriales</taxon>
        <taxon>Tilletiariaceae</taxon>
        <taxon>Tilletiaria</taxon>
    </lineage>
</organism>
<evidence type="ECO:0000259" key="2">
    <source>
        <dbReference type="PROSITE" id="PS51382"/>
    </source>
</evidence>
<dbReference type="InterPro" id="IPR004331">
    <property type="entry name" value="SPX_dom"/>
</dbReference>
<dbReference type="InParanoid" id="A0A066WFV7"/>
<dbReference type="Pfam" id="PF03105">
    <property type="entry name" value="SPX"/>
    <property type="match status" value="1"/>
</dbReference>
<evidence type="ECO:0000313" key="3">
    <source>
        <dbReference type="EMBL" id="KDN52686.1"/>
    </source>
</evidence>
<dbReference type="AlphaFoldDB" id="A0A066WFV7"/>
<accession>A0A066WFV7</accession>
<dbReference type="PROSITE" id="PS51382">
    <property type="entry name" value="SPX"/>
    <property type="match status" value="1"/>
</dbReference>
<name>A0A066WFV7_TILAU</name>
<dbReference type="Proteomes" id="UP000027361">
    <property type="component" value="Unassembled WGS sequence"/>
</dbReference>
<protein>
    <recommendedName>
        <fullName evidence="2">SPX domain-containing protein</fullName>
    </recommendedName>
</protein>